<dbReference type="SUPFAM" id="SSF49899">
    <property type="entry name" value="Concanavalin A-like lectins/glucanases"/>
    <property type="match status" value="1"/>
</dbReference>
<feature type="signal peptide" evidence="2">
    <location>
        <begin position="1"/>
        <end position="21"/>
    </location>
</feature>
<feature type="domain" description="GH16" evidence="3">
    <location>
        <begin position="774"/>
        <end position="1039"/>
    </location>
</feature>
<keyword evidence="4" id="KW-0378">Hydrolase</keyword>
<comment type="similarity">
    <text evidence="1">Belongs to the glycosyl hydrolase 16 family.</text>
</comment>
<evidence type="ECO:0000313" key="5">
    <source>
        <dbReference type="Proteomes" id="UP000029723"/>
    </source>
</evidence>
<accession>A0A098YUZ2</accession>
<dbReference type="CDD" id="cd08023">
    <property type="entry name" value="GH16_laminarinase_like"/>
    <property type="match status" value="1"/>
</dbReference>
<name>A0A098YUZ2_9BACT</name>
<reference evidence="4 5" key="1">
    <citation type="submission" date="2014-07" db="EMBL/GenBank/DDBJ databases">
        <authorList>
            <person name="McCorrison J."/>
            <person name="Sanka R."/>
            <person name="Torralba M."/>
            <person name="Gillis M."/>
            <person name="Haft D.H."/>
            <person name="Methe B."/>
            <person name="Sutton G."/>
            <person name="Nelson K.E."/>
        </authorList>
    </citation>
    <scope>NUCLEOTIDE SEQUENCE [LARGE SCALE GENOMIC DNA]</scope>
    <source>
        <strain evidence="4 5">S9-PR14</strain>
    </source>
</reference>
<dbReference type="PANTHER" id="PTHR10963:SF55">
    <property type="entry name" value="GLYCOSIDE HYDROLASE FAMILY 16 PROTEIN"/>
    <property type="match status" value="1"/>
</dbReference>
<evidence type="ECO:0000313" key="4">
    <source>
        <dbReference type="EMBL" id="KGI23151.1"/>
    </source>
</evidence>
<evidence type="ECO:0000256" key="2">
    <source>
        <dbReference type="SAM" id="SignalP"/>
    </source>
</evidence>
<keyword evidence="2" id="KW-0732">Signal</keyword>
<dbReference type="EMBL" id="JRPQ01000003">
    <property type="protein sequence ID" value="KGI23151.1"/>
    <property type="molecule type" value="Genomic_DNA"/>
</dbReference>
<dbReference type="GO" id="GO:0004553">
    <property type="term" value="F:hydrolase activity, hydrolyzing O-glycosyl compounds"/>
    <property type="evidence" value="ECO:0007669"/>
    <property type="project" value="InterPro"/>
</dbReference>
<protein>
    <submittedName>
        <fullName evidence="4">Glycosyl hydrolase family 16</fullName>
    </submittedName>
</protein>
<evidence type="ECO:0000256" key="1">
    <source>
        <dbReference type="ARBA" id="ARBA00006865"/>
    </source>
</evidence>
<sequence>MKTIKHLIIMAGILFPLTTTAQSIGFEQQDYKSIGVYDTWEHSPFRTGRLEGNVRVIANPHTEMDEILGVAPNPSAKVLAFQRSRFASNTFGARIDLQQPLKLKPTLQYVHVMLHKPVAGRVMLIGLGKRVERNDQSKETEQFWVLSTNKVEPDQWVDAVFPIKGAEGVDVHSLVVVPDNESPHMRTEDFAVYIDCIEVNDKPTTQTQREDYPLNINKKAHYTRTDRGLLSISLNGKEATVAGSITKQTPVYSSIDHVEFIAKAGETLQPSFKYNGTWMHGYVYLDYGRDGRFDTNLAADGKPVQGSDVAAYSFYSQNPNNDSKGFNSMGQALSGDKRNVLNPPAFTLPADMQPGFYRMRYKVDWNCIDAGGNIASSNSITKNGGAIADIRLNVHRDQVRITNAQRNGDVLDVEGHFLDKQVPFGKPVTIKMRPENGFTYKGIRVRHGYNLQGDSLIHGVAQYRDVIVKKSSFDENDSYTLPAELIDGDVVVEGLFVSIGSPEANDFYSIGFDKNQPNKHASRTLNAVLLNQQEVNIDNPKNVYHDLTQHVFVASAGTQVAPGVNYSGSWMQTLVYVDKNKNGYFNWKQPLDGGQLTADNELVSFSAATCNGQPYSSDGQHLQSLDRLNAPKFTLPDNLETGHYMMRYKIDWDNVDPEGNTSAGNHIANNGGAIADVRLFVHHGEQGTVTCSSKNGTVLTLEGQPVDGVKVPYGQSFTVQMKPDKGFKLGSVKVLHGNLAAKDSLVNGVAQYVQTVLDASACRCGLLEIAPGLLDGDLQLQPSFVKMGQNETDEDDYVMVFNDEFNQADGTFPDPKRWKPSKRYGAAWNRYISSDPKVAFIKDGCLVLRCFKNPDKTKDPADMLSGAMETCDLFSFKYGRVDVRMKTTRHAGNFPAAWMMPQPPCAGWPNAGEIDIFETINMENKAYHTVHSNWTYNLHQRNNPTSSFSGYVDVDNFHVYSLEWNEEELIWYVDGVEKGRYHKSSNDDDLQKGQWPFNAPFYLILNQSVGNGQWASNPDMDFVYESRVDYVRVFQPKTLTGIDGVISADSAPISKGYYDLQGRKTDHPMKGVYIHDGKKIVIK</sequence>
<gene>
    <name evidence="4" type="ORF">HMPREF9304_00335</name>
</gene>
<dbReference type="InterPro" id="IPR013320">
    <property type="entry name" value="ConA-like_dom_sf"/>
</dbReference>
<dbReference type="GO" id="GO:0005975">
    <property type="term" value="P:carbohydrate metabolic process"/>
    <property type="evidence" value="ECO:0007669"/>
    <property type="project" value="InterPro"/>
</dbReference>
<comment type="caution">
    <text evidence="4">The sequence shown here is derived from an EMBL/GenBank/DDBJ whole genome shotgun (WGS) entry which is preliminary data.</text>
</comment>
<dbReference type="Gene3D" id="2.60.120.200">
    <property type="match status" value="1"/>
</dbReference>
<dbReference type="PROSITE" id="PS51762">
    <property type="entry name" value="GH16_2"/>
    <property type="match status" value="1"/>
</dbReference>
<organism evidence="4 5">
    <name type="scientific">Hoylesella timonensis S9-PR14</name>
    <dbReference type="NCBI Taxonomy" id="1401062"/>
    <lineage>
        <taxon>Bacteria</taxon>
        <taxon>Pseudomonadati</taxon>
        <taxon>Bacteroidota</taxon>
        <taxon>Bacteroidia</taxon>
        <taxon>Bacteroidales</taxon>
        <taxon>Prevotellaceae</taxon>
        <taxon>Hoylesella</taxon>
    </lineage>
</organism>
<dbReference type="PANTHER" id="PTHR10963">
    <property type="entry name" value="GLYCOSYL HYDROLASE-RELATED"/>
    <property type="match status" value="1"/>
</dbReference>
<dbReference type="Pfam" id="PF00722">
    <property type="entry name" value="Glyco_hydro_16"/>
    <property type="match status" value="1"/>
</dbReference>
<evidence type="ECO:0000259" key="3">
    <source>
        <dbReference type="PROSITE" id="PS51762"/>
    </source>
</evidence>
<dbReference type="InterPro" id="IPR050546">
    <property type="entry name" value="Glycosyl_Hydrlase_16"/>
</dbReference>
<proteinExistence type="inferred from homology"/>
<feature type="chain" id="PRO_5001942839" evidence="2">
    <location>
        <begin position="22"/>
        <end position="1083"/>
    </location>
</feature>
<dbReference type="AlphaFoldDB" id="A0A098YUZ2"/>
<dbReference type="InterPro" id="IPR000757">
    <property type="entry name" value="Beta-glucanase-like"/>
</dbReference>
<dbReference type="Proteomes" id="UP000029723">
    <property type="component" value="Unassembled WGS sequence"/>
</dbReference>